<name>A0A1F7L290_9BACT</name>
<dbReference type="AlphaFoldDB" id="A0A1F7L290"/>
<sequence>MFNEYDLKIKKLLSAKTPDTDWKRVLDDHKEMIGIIQHERLIHLLVTMFVGSIMSASSFIIIMTKKPDLLIFCIPLIFLFLGYLFHYRFLENTTQRWYRIKEQIKKNSSEDK</sequence>
<evidence type="ECO:0000256" key="1">
    <source>
        <dbReference type="SAM" id="Phobius"/>
    </source>
</evidence>
<reference evidence="2 3" key="1">
    <citation type="journal article" date="2016" name="Nat. Commun.">
        <title>Thousands of microbial genomes shed light on interconnected biogeochemical processes in an aquifer system.</title>
        <authorList>
            <person name="Anantharaman K."/>
            <person name="Brown C.T."/>
            <person name="Hug L.A."/>
            <person name="Sharon I."/>
            <person name="Castelle C.J."/>
            <person name="Probst A.J."/>
            <person name="Thomas B.C."/>
            <person name="Singh A."/>
            <person name="Wilkins M.J."/>
            <person name="Karaoz U."/>
            <person name="Brodie E.L."/>
            <person name="Williams K.H."/>
            <person name="Hubbard S.S."/>
            <person name="Banfield J.F."/>
        </authorList>
    </citation>
    <scope>NUCLEOTIDE SEQUENCE [LARGE SCALE GENOMIC DNA]</scope>
</reference>
<dbReference type="Proteomes" id="UP000177050">
    <property type="component" value="Unassembled WGS sequence"/>
</dbReference>
<keyword evidence="1" id="KW-0472">Membrane</keyword>
<proteinExistence type="predicted"/>
<gene>
    <name evidence="2" type="ORF">A3K52_05745</name>
</gene>
<dbReference type="EMBL" id="MGBR01000001">
    <property type="protein sequence ID" value="OGK74238.1"/>
    <property type="molecule type" value="Genomic_DNA"/>
</dbReference>
<feature type="transmembrane region" description="Helical" evidence="1">
    <location>
        <begin position="41"/>
        <end position="63"/>
    </location>
</feature>
<keyword evidence="1" id="KW-0812">Transmembrane</keyword>
<keyword evidence="1" id="KW-1133">Transmembrane helix</keyword>
<evidence type="ECO:0000313" key="3">
    <source>
        <dbReference type="Proteomes" id="UP000177050"/>
    </source>
</evidence>
<accession>A0A1F7L290</accession>
<comment type="caution">
    <text evidence="2">The sequence shown here is derived from an EMBL/GenBank/DDBJ whole genome shotgun (WGS) entry which is preliminary data.</text>
</comment>
<protein>
    <submittedName>
        <fullName evidence="2">Uncharacterized protein</fullName>
    </submittedName>
</protein>
<evidence type="ECO:0000313" key="2">
    <source>
        <dbReference type="EMBL" id="OGK74238.1"/>
    </source>
</evidence>
<organism evidence="2 3">
    <name type="scientific">Candidatus Roizmanbacteria bacterium RIFOXYD1_FULL_38_12</name>
    <dbReference type="NCBI Taxonomy" id="1802093"/>
    <lineage>
        <taxon>Bacteria</taxon>
        <taxon>Candidatus Roizmaniibacteriota</taxon>
    </lineage>
</organism>
<feature type="transmembrane region" description="Helical" evidence="1">
    <location>
        <begin position="69"/>
        <end position="90"/>
    </location>
</feature>